<dbReference type="PANTHER" id="PTHR11533:SF301">
    <property type="entry name" value="AMINOPEPTIDASE"/>
    <property type="match status" value="1"/>
</dbReference>
<feature type="active site" description="Proton acceptor" evidence="16">
    <location>
        <position position="341"/>
    </location>
</feature>
<feature type="domain" description="Aminopeptidase N-like N-terminal" evidence="22">
    <location>
        <begin position="42"/>
        <end position="235"/>
    </location>
</feature>
<keyword evidence="11 19" id="KW-0482">Metalloprotease</keyword>
<evidence type="ECO:0000256" key="14">
    <source>
        <dbReference type="ARBA" id="ARBA00023180"/>
    </source>
</evidence>
<dbReference type="GO" id="GO:0016285">
    <property type="term" value="F:alanyl aminopeptidase activity"/>
    <property type="evidence" value="ECO:0007669"/>
    <property type="project" value="UniProtKB-EC"/>
</dbReference>
<dbReference type="InParanoid" id="A0A7R8V1U7"/>
<gene>
    <name evidence="23" type="ORF">HERILL_LOCUS13521</name>
</gene>
<dbReference type="SUPFAM" id="SSF63737">
    <property type="entry name" value="Leukotriene A4 hydrolase N-terminal domain"/>
    <property type="match status" value="1"/>
</dbReference>
<dbReference type="InterPro" id="IPR024571">
    <property type="entry name" value="ERAP1-like_C_dom"/>
</dbReference>
<dbReference type="OrthoDB" id="10031169at2759"/>
<keyword evidence="12" id="KW-0472">Membrane</keyword>
<dbReference type="GO" id="GO:0005737">
    <property type="term" value="C:cytoplasm"/>
    <property type="evidence" value="ECO:0007669"/>
    <property type="project" value="TreeGrafter"/>
</dbReference>
<feature type="binding site" evidence="17">
    <location>
        <position position="363"/>
    </location>
    <ligand>
        <name>Zn(2+)</name>
        <dbReference type="ChEBI" id="CHEBI:29105"/>
        <note>catalytic</note>
    </ligand>
</feature>
<dbReference type="Gene3D" id="2.60.40.1910">
    <property type="match status" value="1"/>
</dbReference>
<evidence type="ECO:0000256" key="6">
    <source>
        <dbReference type="ARBA" id="ARBA00022670"/>
    </source>
</evidence>
<dbReference type="GO" id="GO:0043171">
    <property type="term" value="P:peptide catabolic process"/>
    <property type="evidence" value="ECO:0007669"/>
    <property type="project" value="TreeGrafter"/>
</dbReference>
<keyword evidence="14" id="KW-0325">Glycoprotein</keyword>
<dbReference type="Pfam" id="PF01433">
    <property type="entry name" value="Peptidase_M1"/>
    <property type="match status" value="1"/>
</dbReference>
<dbReference type="InterPro" id="IPR050344">
    <property type="entry name" value="Peptidase_M1_aminopeptidases"/>
</dbReference>
<dbReference type="GO" id="GO:0008270">
    <property type="term" value="F:zinc ion binding"/>
    <property type="evidence" value="ECO:0007669"/>
    <property type="project" value="UniProtKB-UniRule"/>
</dbReference>
<feature type="binding site" evidence="17">
    <location>
        <position position="340"/>
    </location>
    <ligand>
        <name>Zn(2+)</name>
        <dbReference type="ChEBI" id="CHEBI:29105"/>
        <note>catalytic</note>
    </ligand>
</feature>
<dbReference type="FunFam" id="1.25.50.20:FF:000001">
    <property type="entry name" value="Aminopeptidase"/>
    <property type="match status" value="1"/>
</dbReference>
<keyword evidence="19" id="KW-0031">Aminopeptidase</keyword>
<evidence type="ECO:0000256" key="3">
    <source>
        <dbReference type="ARBA" id="ARBA00010136"/>
    </source>
</evidence>
<accession>A0A7R8V1U7</accession>
<sequence>MQLYILSLATISFQTNTTVIPNTTVPPVKKDLYLWLPSAVLPKFYKIQLTPYLLESDGPKRFTFDGTVHIILEARITNVKTIMLHARDIIIFGSSLEEKDSGNEIKITDQTESDPVTNIFNVNLASELNTTLTYILTFNYTGVMGNDMRGFYKSKYTSSKGEEVYIGSTHFEPYHARRAFPCFDEPKFKAKFQLKIIHPTQFNVVSNTLPASVHRRTPATTITTFKETPKMSTYLLAFIVSNFRTRGEKDFFVIARPEAYNQTEYAYKVGPELLTKLEEFTNYPYISHGLEKVHLAGIPDFSPGAMENWGLLTYRETRLLYDTSASTLYDQQRVATVVAHELAHQWFGDLVSCEWWGYVWLNEGFGRYFQYFITHELEPSWELDKQFVVEQLQTIMSLDSLPGVTPMSDPSVASQVEVTRMFNSISYSKAATIIRMTKHMMTKSKFKDGLQKYLKDNEYTTTTPQNLFDVLEEYYPGTNNISSIMKDWTEQVGYPVIYIKLVNNGKAFTVSQKRFLLRSDAGDASLLYQIPLTYTTDVESNFEDTNTKVLLPKFTSEVTIDLGNQTAKWIIANIQEVGYYRVNYDETIWDNIHKALVSANHGKIHEVNRAQIVDDVFNLGRAGLLRYERVIDILEYLKSEIHYLPWYAAFQGYSYLAIRLGVPNEKYFKPYILGLLDNVYKSVGFTYNQTEKRLVTYNRANVLSWACKYGHTGCVKQSKDIFQAFMDESKPVEVNIRAAVYCTAIREGGKKEFNFLWNKFKVENVAVEQVTILAALGCSNDKAQLNTYLELILSDEVRLQDKQAAFQGTLTSSVENVDVVWEYVQRNYKKMLSSFGSIPTVVIILNEISSRFTNEEQKTSFESFLDYHETEFGSFALNLRNSLGHVAYNIKWTTESLKPFVKHIQYIIEVKIW</sequence>
<keyword evidence="5" id="KW-0336">GPI-anchor</keyword>
<dbReference type="CDD" id="cd09601">
    <property type="entry name" value="M1_APN-Q_like"/>
    <property type="match status" value="1"/>
</dbReference>
<dbReference type="GO" id="GO:0005886">
    <property type="term" value="C:plasma membrane"/>
    <property type="evidence" value="ECO:0007669"/>
    <property type="project" value="UniProtKB-SubCell"/>
</dbReference>
<evidence type="ECO:0000256" key="19">
    <source>
        <dbReference type="RuleBase" id="RU364040"/>
    </source>
</evidence>
<reference evidence="23 24" key="1">
    <citation type="submission" date="2020-11" db="EMBL/GenBank/DDBJ databases">
        <authorList>
            <person name="Wallbank WR R."/>
            <person name="Pardo Diaz C."/>
            <person name="Kozak K."/>
            <person name="Martin S."/>
            <person name="Jiggins C."/>
            <person name="Moest M."/>
            <person name="Warren A I."/>
            <person name="Generalovic N T."/>
            <person name="Byers J.R.P. K."/>
            <person name="Montejo-Kovacevich G."/>
            <person name="Yen C E."/>
        </authorList>
    </citation>
    <scope>NUCLEOTIDE SEQUENCE [LARGE SCALE GENOMIC DNA]</scope>
</reference>
<dbReference type="Gene3D" id="1.25.50.20">
    <property type="match status" value="1"/>
</dbReference>
<evidence type="ECO:0000256" key="1">
    <source>
        <dbReference type="ARBA" id="ARBA00000098"/>
    </source>
</evidence>
<evidence type="ECO:0000256" key="13">
    <source>
        <dbReference type="ARBA" id="ARBA00023157"/>
    </source>
</evidence>
<dbReference type="FunCoup" id="A0A7R8V1U7">
    <property type="interactions" value="96"/>
</dbReference>
<feature type="domain" description="Peptidase M1 membrane alanine aminopeptidase" evidence="20">
    <location>
        <begin position="266"/>
        <end position="488"/>
    </location>
</feature>
<dbReference type="InterPro" id="IPR027268">
    <property type="entry name" value="Peptidase_M4/M1_CTD_sf"/>
</dbReference>
<dbReference type="InterPro" id="IPR045357">
    <property type="entry name" value="Aminopeptidase_N-like_N"/>
</dbReference>
<evidence type="ECO:0000259" key="21">
    <source>
        <dbReference type="Pfam" id="PF11838"/>
    </source>
</evidence>
<dbReference type="PRINTS" id="PR00756">
    <property type="entry name" value="ALADIPTASE"/>
</dbReference>
<evidence type="ECO:0000259" key="22">
    <source>
        <dbReference type="Pfam" id="PF17900"/>
    </source>
</evidence>
<dbReference type="SUPFAM" id="SSF55486">
    <property type="entry name" value="Metalloproteases ('zincins'), catalytic domain"/>
    <property type="match status" value="1"/>
</dbReference>
<comment type="catalytic activity">
    <reaction evidence="1">
        <text>Release of an N-terminal amino acid, Xaa-|-Yaa- from a peptide, amide or arylamide. Xaa is preferably Ala, but may be most amino acids including Pro (slow action). When a terminal hydrophobic residue is followed by a prolyl residue, the two may be released as an intact Xaa-Pro dipeptide.</text>
        <dbReference type="EC" id="3.4.11.2"/>
    </reaction>
</comment>
<evidence type="ECO:0000259" key="20">
    <source>
        <dbReference type="Pfam" id="PF01433"/>
    </source>
</evidence>
<comment type="cofactor">
    <cofactor evidence="17 19">
        <name>Zn(2+)</name>
        <dbReference type="ChEBI" id="CHEBI:29105"/>
    </cofactor>
    <text evidence="17 19">Binds 1 zinc ion per subunit.</text>
</comment>
<evidence type="ECO:0000256" key="18">
    <source>
        <dbReference type="PIRSR" id="PIRSR634016-4"/>
    </source>
</evidence>
<dbReference type="InterPro" id="IPR001930">
    <property type="entry name" value="Peptidase_M1"/>
</dbReference>
<dbReference type="Pfam" id="PF17900">
    <property type="entry name" value="Peptidase_M1_N"/>
    <property type="match status" value="1"/>
</dbReference>
<keyword evidence="4" id="KW-1003">Cell membrane</keyword>
<evidence type="ECO:0000256" key="11">
    <source>
        <dbReference type="ARBA" id="ARBA00023049"/>
    </source>
</evidence>
<keyword evidence="9 19" id="KW-0378">Hydrolase</keyword>
<keyword evidence="10 17" id="KW-0862">Zinc</keyword>
<dbReference type="EMBL" id="LR899013">
    <property type="protein sequence ID" value="CAD7091078.1"/>
    <property type="molecule type" value="Genomic_DNA"/>
</dbReference>
<dbReference type="Pfam" id="PF11838">
    <property type="entry name" value="ERAP1_C"/>
    <property type="match status" value="1"/>
</dbReference>
<evidence type="ECO:0000256" key="5">
    <source>
        <dbReference type="ARBA" id="ARBA00022622"/>
    </source>
</evidence>
<dbReference type="InterPro" id="IPR034016">
    <property type="entry name" value="M1_APN-typ"/>
</dbReference>
<evidence type="ECO:0000313" key="23">
    <source>
        <dbReference type="EMBL" id="CAD7091078.1"/>
    </source>
</evidence>
<keyword evidence="8" id="KW-0732">Signal</keyword>
<dbReference type="FunFam" id="1.10.390.10:FF:000019">
    <property type="entry name" value="Aminopeptidase"/>
    <property type="match status" value="1"/>
</dbReference>
<keyword evidence="15" id="KW-0449">Lipoprotein</keyword>
<evidence type="ECO:0000256" key="8">
    <source>
        <dbReference type="ARBA" id="ARBA00022729"/>
    </source>
</evidence>
<keyword evidence="7 17" id="KW-0479">Metal-binding</keyword>
<evidence type="ECO:0000256" key="4">
    <source>
        <dbReference type="ARBA" id="ARBA00022475"/>
    </source>
</evidence>
<comment type="similarity">
    <text evidence="3 19">Belongs to the peptidase M1 family.</text>
</comment>
<evidence type="ECO:0000313" key="24">
    <source>
        <dbReference type="Proteomes" id="UP000594454"/>
    </source>
</evidence>
<proteinExistence type="inferred from homology"/>
<organism evidence="23 24">
    <name type="scientific">Hermetia illucens</name>
    <name type="common">Black soldier fly</name>
    <dbReference type="NCBI Taxonomy" id="343691"/>
    <lineage>
        <taxon>Eukaryota</taxon>
        <taxon>Metazoa</taxon>
        <taxon>Ecdysozoa</taxon>
        <taxon>Arthropoda</taxon>
        <taxon>Hexapoda</taxon>
        <taxon>Insecta</taxon>
        <taxon>Pterygota</taxon>
        <taxon>Neoptera</taxon>
        <taxon>Endopterygota</taxon>
        <taxon>Diptera</taxon>
        <taxon>Brachycera</taxon>
        <taxon>Stratiomyomorpha</taxon>
        <taxon>Stratiomyidae</taxon>
        <taxon>Hermetiinae</taxon>
        <taxon>Hermetia</taxon>
    </lineage>
</organism>
<evidence type="ECO:0000256" key="10">
    <source>
        <dbReference type="ARBA" id="ARBA00022833"/>
    </source>
</evidence>
<evidence type="ECO:0000256" key="9">
    <source>
        <dbReference type="ARBA" id="ARBA00022801"/>
    </source>
</evidence>
<comment type="subcellular location">
    <subcellularLocation>
        <location evidence="2">Cell membrane</location>
        <topology evidence="2">Lipid-anchor</topology>
        <topology evidence="2">GPI-anchor</topology>
    </subcellularLocation>
</comment>
<keyword evidence="13" id="KW-1015">Disulfide bond</keyword>
<evidence type="ECO:0000256" key="16">
    <source>
        <dbReference type="PIRSR" id="PIRSR634016-1"/>
    </source>
</evidence>
<dbReference type="GO" id="GO:0098552">
    <property type="term" value="C:side of membrane"/>
    <property type="evidence" value="ECO:0007669"/>
    <property type="project" value="UniProtKB-KW"/>
</dbReference>
<evidence type="ECO:0000256" key="15">
    <source>
        <dbReference type="ARBA" id="ARBA00023288"/>
    </source>
</evidence>
<dbReference type="Gene3D" id="1.10.390.10">
    <property type="entry name" value="Neutral Protease Domain 2"/>
    <property type="match status" value="1"/>
</dbReference>
<dbReference type="GO" id="GO:0005615">
    <property type="term" value="C:extracellular space"/>
    <property type="evidence" value="ECO:0007669"/>
    <property type="project" value="TreeGrafter"/>
</dbReference>
<evidence type="ECO:0000256" key="12">
    <source>
        <dbReference type="ARBA" id="ARBA00023136"/>
    </source>
</evidence>
<feature type="binding site" evidence="17">
    <location>
        <position position="344"/>
    </location>
    <ligand>
        <name>Zn(2+)</name>
        <dbReference type="ChEBI" id="CHEBI:29105"/>
        <note>catalytic</note>
    </ligand>
</feature>
<protein>
    <recommendedName>
        <fullName evidence="19">Aminopeptidase</fullName>
        <ecNumber evidence="19">3.4.11.-</ecNumber>
    </recommendedName>
</protein>
<dbReference type="AlphaFoldDB" id="A0A7R8V1U7"/>
<evidence type="ECO:0000256" key="17">
    <source>
        <dbReference type="PIRSR" id="PIRSR634016-3"/>
    </source>
</evidence>
<dbReference type="FunFam" id="2.60.40.1910:FF:000008">
    <property type="entry name" value="Aminopeptidase"/>
    <property type="match status" value="1"/>
</dbReference>
<dbReference type="Proteomes" id="UP000594454">
    <property type="component" value="Chromosome 5"/>
</dbReference>
<dbReference type="InterPro" id="IPR014782">
    <property type="entry name" value="Peptidase_M1_dom"/>
</dbReference>
<dbReference type="Gene3D" id="2.60.40.1730">
    <property type="entry name" value="tricorn interacting facor f3 domain"/>
    <property type="match status" value="1"/>
</dbReference>
<dbReference type="FunFam" id="2.60.40.1730:FF:000013">
    <property type="entry name" value="Aminopeptidase"/>
    <property type="match status" value="1"/>
</dbReference>
<keyword evidence="6 19" id="KW-0645">Protease</keyword>
<dbReference type="GO" id="GO:0042277">
    <property type="term" value="F:peptide binding"/>
    <property type="evidence" value="ECO:0007669"/>
    <property type="project" value="TreeGrafter"/>
</dbReference>
<dbReference type="GO" id="GO:0070006">
    <property type="term" value="F:metalloaminopeptidase activity"/>
    <property type="evidence" value="ECO:0007669"/>
    <property type="project" value="TreeGrafter"/>
</dbReference>
<name>A0A7R8V1U7_HERIL</name>
<keyword evidence="24" id="KW-1185">Reference proteome</keyword>
<evidence type="ECO:0000256" key="7">
    <source>
        <dbReference type="ARBA" id="ARBA00022723"/>
    </source>
</evidence>
<feature type="domain" description="ERAP1-like C-terminal" evidence="21">
    <location>
        <begin position="569"/>
        <end position="871"/>
    </location>
</feature>
<evidence type="ECO:0000256" key="2">
    <source>
        <dbReference type="ARBA" id="ARBA00004609"/>
    </source>
</evidence>
<feature type="site" description="Transition state stabilizer" evidence="18">
    <location>
        <position position="427"/>
    </location>
</feature>
<dbReference type="InterPro" id="IPR042097">
    <property type="entry name" value="Aminopeptidase_N-like_N_sf"/>
</dbReference>
<dbReference type="PANTHER" id="PTHR11533">
    <property type="entry name" value="PROTEASE M1 ZINC METALLOPROTEASE"/>
    <property type="match status" value="1"/>
</dbReference>
<dbReference type="EC" id="3.4.11.-" evidence="19"/>
<dbReference type="GO" id="GO:0006508">
    <property type="term" value="P:proteolysis"/>
    <property type="evidence" value="ECO:0007669"/>
    <property type="project" value="UniProtKB-KW"/>
</dbReference>